<protein>
    <recommendedName>
        <fullName evidence="4">CENP-V/GFA domain-containing protein</fullName>
    </recommendedName>
</protein>
<dbReference type="Gene3D" id="3.90.1590.10">
    <property type="entry name" value="glutathione-dependent formaldehyde- activating enzyme (gfa)"/>
    <property type="match status" value="1"/>
</dbReference>
<evidence type="ECO:0008006" key="4">
    <source>
        <dbReference type="Google" id="ProtNLM"/>
    </source>
</evidence>
<dbReference type="EMBL" id="JAPQKI010000009">
    <property type="protein sequence ID" value="KAJ5089251.1"/>
    <property type="molecule type" value="Genomic_DNA"/>
</dbReference>
<dbReference type="Proteomes" id="UP001149074">
    <property type="component" value="Unassembled WGS sequence"/>
</dbReference>
<sequence length="277" mass="30848">MAHEPLHGSCSCGRNQYRITIPDDVTDHAEVYFDSSRDNRRFHGTPLTAWLRVPLDWYSSHTESFFPDETHSSIRRAFSPAHAPQTRRVFCGFCGTPLSFWTEEPRGEAEFMSVAIGSLFGEDQRLLEDLDLLPADLDDDESDDEDENEGKDDIQDEVSGSAVAPPGISSVVVPSFGGSGDLSRNFRHGTREGMLGGIPWFEEMVEGSRLGRLMRARRGKGVSDDQSTSIEWEVSEWHDDSSGGEYMRQVETSSGGRTTGKRKRGLQANVDSPQKRA</sequence>
<name>A0A9W9K1I8_9EURO</name>
<dbReference type="GeneID" id="81359406"/>
<organism evidence="2 3">
    <name type="scientific">Penicillium argentinense</name>
    <dbReference type="NCBI Taxonomy" id="1131581"/>
    <lineage>
        <taxon>Eukaryota</taxon>
        <taxon>Fungi</taxon>
        <taxon>Dikarya</taxon>
        <taxon>Ascomycota</taxon>
        <taxon>Pezizomycotina</taxon>
        <taxon>Eurotiomycetes</taxon>
        <taxon>Eurotiomycetidae</taxon>
        <taxon>Eurotiales</taxon>
        <taxon>Aspergillaceae</taxon>
        <taxon>Penicillium</taxon>
    </lineage>
</organism>
<evidence type="ECO:0000313" key="2">
    <source>
        <dbReference type="EMBL" id="KAJ5089251.1"/>
    </source>
</evidence>
<dbReference type="InterPro" id="IPR011057">
    <property type="entry name" value="Mss4-like_sf"/>
</dbReference>
<gene>
    <name evidence="2" type="ORF">N7532_007935</name>
</gene>
<reference evidence="2" key="1">
    <citation type="submission" date="2022-11" db="EMBL/GenBank/DDBJ databases">
        <authorList>
            <person name="Petersen C."/>
        </authorList>
    </citation>
    <scope>NUCLEOTIDE SEQUENCE</scope>
    <source>
        <strain evidence="2">IBT 30761</strain>
    </source>
</reference>
<feature type="region of interest" description="Disordered" evidence="1">
    <location>
        <begin position="135"/>
        <end position="167"/>
    </location>
</feature>
<dbReference type="OrthoDB" id="3907216at2759"/>
<reference evidence="2" key="2">
    <citation type="journal article" date="2023" name="IMA Fungus">
        <title>Comparative genomic study of the Penicillium genus elucidates a diverse pangenome and 15 lateral gene transfer events.</title>
        <authorList>
            <person name="Petersen C."/>
            <person name="Sorensen T."/>
            <person name="Nielsen M.R."/>
            <person name="Sondergaard T.E."/>
            <person name="Sorensen J.L."/>
            <person name="Fitzpatrick D.A."/>
            <person name="Frisvad J.C."/>
            <person name="Nielsen K.L."/>
        </authorList>
    </citation>
    <scope>NUCLEOTIDE SEQUENCE</scope>
    <source>
        <strain evidence="2">IBT 30761</strain>
    </source>
</reference>
<evidence type="ECO:0000313" key="3">
    <source>
        <dbReference type="Proteomes" id="UP001149074"/>
    </source>
</evidence>
<feature type="compositionally biased region" description="Acidic residues" evidence="1">
    <location>
        <begin position="136"/>
        <end position="156"/>
    </location>
</feature>
<dbReference type="SUPFAM" id="SSF51316">
    <property type="entry name" value="Mss4-like"/>
    <property type="match status" value="1"/>
</dbReference>
<accession>A0A9W9K1I8</accession>
<comment type="caution">
    <text evidence="2">The sequence shown here is derived from an EMBL/GenBank/DDBJ whole genome shotgun (WGS) entry which is preliminary data.</text>
</comment>
<feature type="region of interest" description="Disordered" evidence="1">
    <location>
        <begin position="222"/>
        <end position="277"/>
    </location>
</feature>
<evidence type="ECO:0000256" key="1">
    <source>
        <dbReference type="SAM" id="MobiDB-lite"/>
    </source>
</evidence>
<dbReference type="RefSeq" id="XP_056471233.1">
    <property type="nucleotide sequence ID" value="XM_056620427.1"/>
</dbReference>
<dbReference type="AlphaFoldDB" id="A0A9W9K1I8"/>
<proteinExistence type="predicted"/>
<keyword evidence="3" id="KW-1185">Reference proteome</keyword>